<dbReference type="PANTHER" id="PTHR11054">
    <property type="entry name" value="6-PHOSPHOGLUCONOLACTONASE"/>
    <property type="match status" value="1"/>
</dbReference>
<evidence type="ECO:0000313" key="9">
    <source>
        <dbReference type="EMBL" id="MRG93378.1"/>
    </source>
</evidence>
<feature type="domain" description="Glucosamine/galactosamine-6-phosphate isomerase" evidence="8">
    <location>
        <begin position="42"/>
        <end position="259"/>
    </location>
</feature>
<dbReference type="OrthoDB" id="9810967at2"/>
<comment type="similarity">
    <text evidence="4 7">Belongs to the glucosamine/galactosamine-6-phosphate isomerase family. 6-phosphogluconolactonase subfamily.</text>
</comment>
<evidence type="ECO:0000256" key="2">
    <source>
        <dbReference type="ARBA" id="ARBA00002681"/>
    </source>
</evidence>
<sequence length="268" mass="29286">MEGDRVLEASVLLAAQWTRTARRTRVAETRYHVISFGPEYEASYVDSVAKALEGLIKGAVSKHGTARVALSGGSTPRPIHRRLAQMDLPLDRIDWFWVDERAVDVASERSNYGAAFADLGLDRAPPERVHRMEADDPDLAAAAARYEARLRRTFGVASAVAFDVLTVGIGDDGHTASLFPGMGSTTIDDRLVAAIPAQPHKGLEARLTLTAPVLCEALFVMGIARGKQKKKPLEAALRDGSEEEVPARVLLRARGKVTWFLHDVRLKL</sequence>
<evidence type="ECO:0000256" key="3">
    <source>
        <dbReference type="ARBA" id="ARBA00004961"/>
    </source>
</evidence>
<dbReference type="EC" id="3.1.1.31" evidence="5 7"/>
<comment type="pathway">
    <text evidence="3 7">Carbohydrate degradation; pentose phosphate pathway; D-ribulose 5-phosphate from D-glucose 6-phosphate (oxidative stage): step 2/3.</text>
</comment>
<name>A0A6N7PMZ2_9BACT</name>
<dbReference type="Gene3D" id="3.40.50.1360">
    <property type="match status" value="1"/>
</dbReference>
<dbReference type="Pfam" id="PF01182">
    <property type="entry name" value="Glucosamine_iso"/>
    <property type="match status" value="1"/>
</dbReference>
<dbReference type="InterPro" id="IPR037171">
    <property type="entry name" value="NagB/RpiA_transferase-like"/>
</dbReference>
<comment type="function">
    <text evidence="2 7">Hydrolysis of 6-phosphogluconolactone to 6-phosphogluconate.</text>
</comment>
<dbReference type="GO" id="GO:0006098">
    <property type="term" value="P:pentose-phosphate shunt"/>
    <property type="evidence" value="ECO:0007669"/>
    <property type="project" value="UniProtKB-UniPathway"/>
</dbReference>
<comment type="caution">
    <text evidence="9">The sequence shown here is derived from an EMBL/GenBank/DDBJ whole genome shotgun (WGS) entry which is preliminary data.</text>
</comment>
<keyword evidence="10" id="KW-1185">Reference proteome</keyword>
<evidence type="ECO:0000256" key="6">
    <source>
        <dbReference type="ARBA" id="ARBA00020337"/>
    </source>
</evidence>
<evidence type="ECO:0000256" key="1">
    <source>
        <dbReference type="ARBA" id="ARBA00000832"/>
    </source>
</evidence>
<reference evidence="9 10" key="1">
    <citation type="submission" date="2019-10" db="EMBL/GenBank/DDBJ databases">
        <title>A soil myxobacterium in the family Polyangiaceae.</title>
        <authorList>
            <person name="Li Y."/>
            <person name="Wang J."/>
        </authorList>
    </citation>
    <scope>NUCLEOTIDE SEQUENCE [LARGE SCALE GENOMIC DNA]</scope>
    <source>
        <strain evidence="9 10">DSM 14734</strain>
    </source>
</reference>
<evidence type="ECO:0000256" key="4">
    <source>
        <dbReference type="ARBA" id="ARBA00010662"/>
    </source>
</evidence>
<protein>
    <recommendedName>
        <fullName evidence="6 7">6-phosphogluconolactonase</fullName>
        <shortName evidence="7">6PGL</shortName>
        <ecNumber evidence="5 7">3.1.1.31</ecNumber>
    </recommendedName>
</protein>
<evidence type="ECO:0000256" key="7">
    <source>
        <dbReference type="RuleBase" id="RU365095"/>
    </source>
</evidence>
<dbReference type="PANTHER" id="PTHR11054:SF0">
    <property type="entry name" value="6-PHOSPHOGLUCONOLACTONASE"/>
    <property type="match status" value="1"/>
</dbReference>
<dbReference type="SUPFAM" id="SSF100950">
    <property type="entry name" value="NagB/RpiA/CoA transferase-like"/>
    <property type="match status" value="1"/>
</dbReference>
<dbReference type="AlphaFoldDB" id="A0A6N7PMZ2"/>
<dbReference type="EMBL" id="WJIE01000004">
    <property type="protein sequence ID" value="MRG93378.1"/>
    <property type="molecule type" value="Genomic_DNA"/>
</dbReference>
<gene>
    <name evidence="7 9" type="primary">pgl</name>
    <name evidence="9" type="ORF">GF068_15870</name>
</gene>
<accession>A0A6N7PMZ2</accession>
<dbReference type="Proteomes" id="UP000440224">
    <property type="component" value="Unassembled WGS sequence"/>
</dbReference>
<dbReference type="CDD" id="cd01400">
    <property type="entry name" value="6PGL"/>
    <property type="match status" value="1"/>
</dbReference>
<evidence type="ECO:0000313" key="10">
    <source>
        <dbReference type="Proteomes" id="UP000440224"/>
    </source>
</evidence>
<evidence type="ECO:0000256" key="5">
    <source>
        <dbReference type="ARBA" id="ARBA00013198"/>
    </source>
</evidence>
<keyword evidence="7 9" id="KW-0378">Hydrolase</keyword>
<evidence type="ECO:0000259" key="8">
    <source>
        <dbReference type="Pfam" id="PF01182"/>
    </source>
</evidence>
<dbReference type="GO" id="GO:0005975">
    <property type="term" value="P:carbohydrate metabolic process"/>
    <property type="evidence" value="ECO:0007669"/>
    <property type="project" value="UniProtKB-UniRule"/>
</dbReference>
<dbReference type="InterPro" id="IPR006148">
    <property type="entry name" value="Glc/Gal-6P_isomerase"/>
</dbReference>
<dbReference type="InterPro" id="IPR039104">
    <property type="entry name" value="6PGL"/>
</dbReference>
<dbReference type="UniPathway" id="UPA00115">
    <property type="reaction ID" value="UER00409"/>
</dbReference>
<proteinExistence type="inferred from homology"/>
<dbReference type="InterPro" id="IPR005900">
    <property type="entry name" value="6-phosphogluconolactonase_DevB"/>
</dbReference>
<dbReference type="GO" id="GO:0017057">
    <property type="term" value="F:6-phosphogluconolactonase activity"/>
    <property type="evidence" value="ECO:0007669"/>
    <property type="project" value="UniProtKB-UniRule"/>
</dbReference>
<organism evidence="9 10">
    <name type="scientific">Polyangium spumosum</name>
    <dbReference type="NCBI Taxonomy" id="889282"/>
    <lineage>
        <taxon>Bacteria</taxon>
        <taxon>Pseudomonadati</taxon>
        <taxon>Myxococcota</taxon>
        <taxon>Polyangia</taxon>
        <taxon>Polyangiales</taxon>
        <taxon>Polyangiaceae</taxon>
        <taxon>Polyangium</taxon>
    </lineage>
</organism>
<dbReference type="NCBIfam" id="TIGR01198">
    <property type="entry name" value="pgl"/>
    <property type="match status" value="1"/>
</dbReference>
<comment type="catalytic activity">
    <reaction evidence="1 7">
        <text>6-phospho-D-glucono-1,5-lactone + H2O = 6-phospho-D-gluconate + H(+)</text>
        <dbReference type="Rhea" id="RHEA:12556"/>
        <dbReference type="ChEBI" id="CHEBI:15377"/>
        <dbReference type="ChEBI" id="CHEBI:15378"/>
        <dbReference type="ChEBI" id="CHEBI:57955"/>
        <dbReference type="ChEBI" id="CHEBI:58759"/>
        <dbReference type="EC" id="3.1.1.31"/>
    </reaction>
</comment>